<keyword evidence="1" id="KW-0378">Hydrolase</keyword>
<organism evidence="3 4">
    <name type="scientific">Metabacillus lacus</name>
    <dbReference type="NCBI Taxonomy" id="1983721"/>
    <lineage>
        <taxon>Bacteria</taxon>
        <taxon>Bacillati</taxon>
        <taxon>Bacillota</taxon>
        <taxon>Bacilli</taxon>
        <taxon>Bacillales</taxon>
        <taxon>Bacillaceae</taxon>
        <taxon>Metabacillus</taxon>
    </lineage>
</organism>
<dbReference type="SMART" id="SM00646">
    <property type="entry name" value="Ami_3"/>
    <property type="match status" value="1"/>
</dbReference>
<dbReference type="GO" id="GO:0030288">
    <property type="term" value="C:outer membrane-bounded periplasmic space"/>
    <property type="evidence" value="ECO:0007669"/>
    <property type="project" value="TreeGrafter"/>
</dbReference>
<dbReference type="GO" id="GO:0008745">
    <property type="term" value="F:N-acetylmuramoyl-L-alanine amidase activity"/>
    <property type="evidence" value="ECO:0007669"/>
    <property type="project" value="InterPro"/>
</dbReference>
<keyword evidence="4" id="KW-1185">Reference proteome</keyword>
<evidence type="ECO:0000259" key="2">
    <source>
        <dbReference type="SMART" id="SM00646"/>
    </source>
</evidence>
<evidence type="ECO:0000256" key="1">
    <source>
        <dbReference type="ARBA" id="ARBA00022801"/>
    </source>
</evidence>
<feature type="domain" description="MurNAc-LAA" evidence="2">
    <location>
        <begin position="66"/>
        <end position="180"/>
    </location>
</feature>
<dbReference type="OrthoDB" id="9763643at2"/>
<dbReference type="Pfam" id="PF01520">
    <property type="entry name" value="Amidase_3"/>
    <property type="match status" value="1"/>
</dbReference>
<dbReference type="Gene3D" id="3.40.630.40">
    <property type="entry name" value="Zn-dependent exopeptidases"/>
    <property type="match status" value="1"/>
</dbReference>
<dbReference type="InterPro" id="IPR002508">
    <property type="entry name" value="MurNAc-LAA_cat"/>
</dbReference>
<protein>
    <submittedName>
        <fullName evidence="3">N-acetylmuramoyl-L-alanine amidase</fullName>
    </submittedName>
</protein>
<dbReference type="RefSeq" id="WP_154305970.1">
    <property type="nucleotide sequence ID" value="NZ_WKKI01000002.1"/>
</dbReference>
<dbReference type="AlphaFoldDB" id="A0A7X2LYP0"/>
<proteinExistence type="predicted"/>
<reference evidence="3 4" key="1">
    <citation type="submission" date="2019-11" db="EMBL/GenBank/DDBJ databases">
        <title>Bacillus lacus genome.</title>
        <authorList>
            <person name="Allen C.J."/>
            <person name="Newman J.D."/>
        </authorList>
    </citation>
    <scope>NUCLEOTIDE SEQUENCE [LARGE SCALE GENOMIC DNA]</scope>
    <source>
        <strain evidence="3 4">KCTC 33946</strain>
    </source>
</reference>
<dbReference type="PANTHER" id="PTHR30404:SF0">
    <property type="entry name" value="N-ACETYLMURAMOYL-L-ALANINE AMIDASE AMIC"/>
    <property type="match status" value="1"/>
</dbReference>
<name>A0A7X2LYP0_9BACI</name>
<comment type="caution">
    <text evidence="3">The sequence shown here is derived from an EMBL/GenBank/DDBJ whole genome shotgun (WGS) entry which is preliminary data.</text>
</comment>
<dbReference type="InterPro" id="IPR050695">
    <property type="entry name" value="N-acetylmuramoyl_amidase_3"/>
</dbReference>
<dbReference type="PANTHER" id="PTHR30404">
    <property type="entry name" value="N-ACETYLMURAMOYL-L-ALANINE AMIDASE"/>
    <property type="match status" value="1"/>
</dbReference>
<dbReference type="EMBL" id="WKKI01000002">
    <property type="protein sequence ID" value="MRX70834.1"/>
    <property type="molecule type" value="Genomic_DNA"/>
</dbReference>
<dbReference type="Proteomes" id="UP000448867">
    <property type="component" value="Unassembled WGS sequence"/>
</dbReference>
<evidence type="ECO:0000313" key="3">
    <source>
        <dbReference type="EMBL" id="MRX70834.1"/>
    </source>
</evidence>
<dbReference type="SUPFAM" id="SSF53187">
    <property type="entry name" value="Zn-dependent exopeptidases"/>
    <property type="match status" value="1"/>
</dbReference>
<accession>A0A7X2LYP0</accession>
<sequence length="257" mass="28652">MKIILDAGHGYNTPGKRTPDGSMREWEFNSRVTEIAKGMLEQYEDVQVQFSHDPTGKIDIPLGKRTEHANRWGADVVVSVHANAFGEGGWHNAEGVETFVHTSPSEQSLRIANAIHKRLVAQTGLRDRGVKKASFHMVREAKMPSVLPECGFMTNRNEAALLKTEPYRLSCAVAIVEGLVEVYKLKRKREVKGVSITPTKSVIKLTNPQKNAVTFLENKGIVKKGYAEEIYDESQVLLISTLTQLIKKIESGEIKAR</sequence>
<dbReference type="CDD" id="cd02696">
    <property type="entry name" value="MurNAc-LAA"/>
    <property type="match status" value="1"/>
</dbReference>
<dbReference type="GO" id="GO:0009253">
    <property type="term" value="P:peptidoglycan catabolic process"/>
    <property type="evidence" value="ECO:0007669"/>
    <property type="project" value="InterPro"/>
</dbReference>
<gene>
    <name evidence="3" type="ORF">GJU40_01465</name>
</gene>
<evidence type="ECO:0000313" key="4">
    <source>
        <dbReference type="Proteomes" id="UP000448867"/>
    </source>
</evidence>